<dbReference type="RefSeq" id="WP_016452139.1">
    <property type="nucleotide sequence ID" value="NZ_CP065748.1"/>
</dbReference>
<evidence type="ECO:0000256" key="1">
    <source>
        <dbReference type="SAM" id="MobiDB-lite"/>
    </source>
</evidence>
<dbReference type="InterPro" id="IPR005625">
    <property type="entry name" value="PepSY-ass_TM"/>
</dbReference>
<feature type="transmembrane region" description="Helical" evidence="2">
    <location>
        <begin position="451"/>
        <end position="469"/>
    </location>
</feature>
<keyword evidence="4" id="KW-1185">Reference proteome</keyword>
<feature type="transmembrane region" description="Helical" evidence="2">
    <location>
        <begin position="377"/>
        <end position="399"/>
    </location>
</feature>
<keyword evidence="2" id="KW-0812">Transmembrane</keyword>
<gene>
    <name evidence="3" type="ORF">I6G47_23070</name>
</gene>
<feature type="transmembrane region" description="Helical" evidence="2">
    <location>
        <begin position="420"/>
        <end position="439"/>
    </location>
</feature>
<feature type="transmembrane region" description="Helical" evidence="2">
    <location>
        <begin position="178"/>
        <end position="202"/>
    </location>
</feature>
<sequence>MNTNTTNTTNTPDTTNTAGKSAKPGKAAKAPGIRQTMSDLHTWVGLLLGWFLYAMFLTGTVSYFRNEITQWMQPEQPHQSQASEPALVAQRIGDAMAHVAPQSPQWLINLPDARSTVATVFWSPPQTEKGTRRRFENGRFDPATGTRLEGPVRETRGGEFFYRFHFQFHYMPVLWGRYLAGLCAMFMLVAIVSGVITHKKIFADFFTFRWGKGQRSWLDAHNALSVLGLPFHLMITYTGLVTLALMYMPWASLATTMTPEQRVVAGQQLSAFVPAGKPSGQAAPLAPLADMVRQAEQRWGAGQVERLNVNLPGDAKASVVVVRGDNGRVSISPQFMTFDGVSGQLLKAQDSVGAAAETRGVLYALHMGRFGDLPTRWLYFIVSLAGTAMVGTGLVLWNVKRRSKLPDPERPHFGFRLVERLNIATIAGLSIGMAGMLWANRLLPVEMAQRAEWEVHAMFIAWGATLFWAMGRPARRAWIELLWAGAAVLALLPVVNALTTDRGLLASLRAGDWVFAGMDLMLLALAALHAHLALRTQRHQPKAKPVRAARPAPTAAATAAATTAVAATAVAATAAAAAAETSA</sequence>
<reference evidence="3 4" key="1">
    <citation type="submission" date="2020-12" db="EMBL/GenBank/DDBJ databases">
        <title>FDA dAtabase for Regulatory Grade micrObial Sequences (FDA-ARGOS): Supporting development and validation of Infectious Disease Dx tests.</title>
        <authorList>
            <person name="Sproer C."/>
            <person name="Gronow S."/>
            <person name="Severitt S."/>
            <person name="Schroder I."/>
            <person name="Tallon L."/>
            <person name="Sadzewicz L."/>
            <person name="Zhao X."/>
            <person name="Boylan J."/>
            <person name="Ott S."/>
            <person name="Bowen H."/>
            <person name="Vavikolanu K."/>
            <person name="Mehta A."/>
            <person name="Aluvathingal J."/>
            <person name="Nadendla S."/>
            <person name="Lowell S."/>
            <person name="Myers T."/>
            <person name="Yan Y."/>
            <person name="Sichtig H."/>
        </authorList>
    </citation>
    <scope>NUCLEOTIDE SEQUENCE [LARGE SCALE GENOMIC DNA]</scope>
    <source>
        <strain evidence="3 4">FDAARGOS_890</strain>
    </source>
</reference>
<feature type="transmembrane region" description="Helical" evidence="2">
    <location>
        <begin position="481"/>
        <end position="498"/>
    </location>
</feature>
<feature type="transmembrane region" description="Helical" evidence="2">
    <location>
        <begin position="223"/>
        <end position="248"/>
    </location>
</feature>
<feature type="transmembrane region" description="Helical" evidence="2">
    <location>
        <begin position="513"/>
        <end position="534"/>
    </location>
</feature>
<name>A0A7T3DDX2_9BURK</name>
<dbReference type="Proteomes" id="UP000595064">
    <property type="component" value="Chromosome"/>
</dbReference>
<proteinExistence type="predicted"/>
<evidence type="ECO:0000313" key="4">
    <source>
        <dbReference type="Proteomes" id="UP000595064"/>
    </source>
</evidence>
<organism evidence="3 4">
    <name type="scientific">Delftia lacustris</name>
    <dbReference type="NCBI Taxonomy" id="558537"/>
    <lineage>
        <taxon>Bacteria</taxon>
        <taxon>Pseudomonadati</taxon>
        <taxon>Pseudomonadota</taxon>
        <taxon>Betaproteobacteria</taxon>
        <taxon>Burkholderiales</taxon>
        <taxon>Comamonadaceae</taxon>
        <taxon>Delftia</taxon>
    </lineage>
</organism>
<dbReference type="AlphaFoldDB" id="A0A7T3DDX2"/>
<feature type="transmembrane region" description="Helical" evidence="2">
    <location>
        <begin position="555"/>
        <end position="579"/>
    </location>
</feature>
<protein>
    <submittedName>
        <fullName evidence="3">PepSY domain-containing protein</fullName>
    </submittedName>
</protein>
<keyword evidence="2" id="KW-1133">Transmembrane helix</keyword>
<feature type="region of interest" description="Disordered" evidence="1">
    <location>
        <begin position="1"/>
        <end position="32"/>
    </location>
</feature>
<dbReference type="Pfam" id="PF03929">
    <property type="entry name" value="PepSY_TM"/>
    <property type="match status" value="1"/>
</dbReference>
<dbReference type="PANTHER" id="PTHR34219:SF4">
    <property type="entry name" value="PEPSY DOMAIN-CONTAINING PROTEIN"/>
    <property type="match status" value="1"/>
</dbReference>
<evidence type="ECO:0000256" key="2">
    <source>
        <dbReference type="SAM" id="Phobius"/>
    </source>
</evidence>
<dbReference type="KEGG" id="dla:I6G47_23070"/>
<evidence type="ECO:0000313" key="3">
    <source>
        <dbReference type="EMBL" id="QPS79875.1"/>
    </source>
</evidence>
<feature type="transmembrane region" description="Helical" evidence="2">
    <location>
        <begin position="43"/>
        <end position="64"/>
    </location>
</feature>
<dbReference type="EMBL" id="CP065748">
    <property type="protein sequence ID" value="QPS79875.1"/>
    <property type="molecule type" value="Genomic_DNA"/>
</dbReference>
<accession>A0A7T3DDX2</accession>
<dbReference type="PANTHER" id="PTHR34219">
    <property type="entry name" value="IRON-REGULATED INNER MEMBRANE PROTEIN-RELATED"/>
    <property type="match status" value="1"/>
</dbReference>
<keyword evidence="2" id="KW-0472">Membrane</keyword>